<name>A0A3N1ME47_9PROT</name>
<dbReference type="OrthoDB" id="2955631at2"/>
<protein>
    <submittedName>
        <fullName evidence="2">Putative membrane protein</fullName>
    </submittedName>
</protein>
<feature type="transmembrane region" description="Helical" evidence="1">
    <location>
        <begin position="140"/>
        <end position="160"/>
    </location>
</feature>
<feature type="transmembrane region" description="Helical" evidence="1">
    <location>
        <begin position="109"/>
        <end position="128"/>
    </location>
</feature>
<feature type="transmembrane region" description="Helical" evidence="1">
    <location>
        <begin position="63"/>
        <end position="88"/>
    </location>
</feature>
<evidence type="ECO:0000313" key="3">
    <source>
        <dbReference type="Proteomes" id="UP000278222"/>
    </source>
</evidence>
<evidence type="ECO:0000256" key="1">
    <source>
        <dbReference type="SAM" id="Phobius"/>
    </source>
</evidence>
<dbReference type="RefSeq" id="WP_123688561.1">
    <property type="nucleotide sequence ID" value="NZ_AP019700.1"/>
</dbReference>
<keyword evidence="1" id="KW-0472">Membrane</keyword>
<sequence>MRSQVRQLLVDLAESFWLLPALIVALGLALGEGLVDLERSGLIPAWLLDGWLYSGGGAGARTLLGAVAASTIGVAGTIFSITIASLTLASSQMGPRLLSNFTRDRGNQATLGVFLGTFAFSLIVLRAVRGSDEGAFVPHLAVTVSISLAFLCIAMLVYFVHHMATRINVDTVIDLVHAELRQSISRLTTEEAGPDETAPSWAAADRACHPLQGYLQQLDDAWLADWARDKGVDLRLTVRPGHYVFPGTTVLESSQPVAGLEQALVTATAVGGRRVATADLEFAIRQLADIAIRALSPGINDPQTANAVLDRLGAGLCELAGRHLPNGMFRRDGRVVLCRPAVTYDGLADAMFNTLRQNAERSASVLIHLVEVIAAVAAAEPRPDRHRTLRRHVDLAVAAARRGDIEPDAMQALMDRVAAFDAALRA</sequence>
<comment type="caution">
    <text evidence="2">The sequence shown here is derived from an EMBL/GenBank/DDBJ whole genome shotgun (WGS) entry which is preliminary data.</text>
</comment>
<feature type="transmembrane region" description="Helical" evidence="1">
    <location>
        <begin position="12"/>
        <end position="30"/>
    </location>
</feature>
<dbReference type="EMBL" id="RJKX01000011">
    <property type="protein sequence ID" value="ROQ01838.1"/>
    <property type="molecule type" value="Genomic_DNA"/>
</dbReference>
<dbReference type="Proteomes" id="UP000278222">
    <property type="component" value="Unassembled WGS sequence"/>
</dbReference>
<keyword evidence="1" id="KW-1133">Transmembrane helix</keyword>
<reference evidence="2 3" key="1">
    <citation type="submission" date="2018-11" db="EMBL/GenBank/DDBJ databases">
        <title>Genomic Encyclopedia of Type Strains, Phase IV (KMG-IV): sequencing the most valuable type-strain genomes for metagenomic binning, comparative biology and taxonomic classification.</title>
        <authorList>
            <person name="Goeker M."/>
        </authorList>
    </citation>
    <scope>NUCLEOTIDE SEQUENCE [LARGE SCALE GENOMIC DNA]</scope>
    <source>
        <strain evidence="2 3">DSM 5900</strain>
    </source>
</reference>
<keyword evidence="3" id="KW-1185">Reference proteome</keyword>
<proteinExistence type="predicted"/>
<keyword evidence="1" id="KW-0812">Transmembrane</keyword>
<dbReference type="AlphaFoldDB" id="A0A3N1ME47"/>
<accession>A0A3N1ME47</accession>
<gene>
    <name evidence="2" type="ORF">EDC65_1025</name>
</gene>
<dbReference type="InterPro" id="IPR018723">
    <property type="entry name" value="DUF2254_membrane"/>
</dbReference>
<evidence type="ECO:0000313" key="2">
    <source>
        <dbReference type="EMBL" id="ROQ01838.1"/>
    </source>
</evidence>
<dbReference type="Pfam" id="PF10011">
    <property type="entry name" value="DUF2254"/>
    <property type="match status" value="1"/>
</dbReference>
<organism evidence="2 3">
    <name type="scientific">Stella humosa</name>
    <dbReference type="NCBI Taxonomy" id="94"/>
    <lineage>
        <taxon>Bacteria</taxon>
        <taxon>Pseudomonadati</taxon>
        <taxon>Pseudomonadota</taxon>
        <taxon>Alphaproteobacteria</taxon>
        <taxon>Rhodospirillales</taxon>
        <taxon>Stellaceae</taxon>
        <taxon>Stella</taxon>
    </lineage>
</organism>